<dbReference type="NCBIfam" id="TIGR00370">
    <property type="entry name" value="5-oxoprolinase subunit PxpB"/>
    <property type="match status" value="1"/>
</dbReference>
<evidence type="ECO:0000256" key="1">
    <source>
        <dbReference type="ARBA" id="ARBA00022741"/>
    </source>
</evidence>
<dbReference type="SUPFAM" id="SSF50891">
    <property type="entry name" value="Cyclophilin-like"/>
    <property type="match status" value="1"/>
</dbReference>
<dbReference type="EMBL" id="FNHB01000004">
    <property type="protein sequence ID" value="SDM41352.1"/>
    <property type="molecule type" value="Genomic_DNA"/>
</dbReference>
<dbReference type="Pfam" id="PF02682">
    <property type="entry name" value="CT_C_D"/>
    <property type="match status" value="1"/>
</dbReference>
<dbReference type="InterPro" id="IPR003833">
    <property type="entry name" value="CT_C_D"/>
</dbReference>
<dbReference type="AlphaFoldDB" id="A0A1G9T132"/>
<proteinExistence type="predicted"/>
<feature type="domain" description="Carboxyltransferase" evidence="4">
    <location>
        <begin position="11"/>
        <end position="214"/>
    </location>
</feature>
<dbReference type="SUPFAM" id="SSF160467">
    <property type="entry name" value="PH0987 N-terminal domain-like"/>
    <property type="match status" value="1"/>
</dbReference>
<gene>
    <name evidence="5" type="ORF">SAMN04488502_104180</name>
</gene>
<dbReference type="STRING" id="146817.SAMN04488502_104180"/>
<evidence type="ECO:0000313" key="5">
    <source>
        <dbReference type="EMBL" id="SDM41352.1"/>
    </source>
</evidence>
<dbReference type="PANTHER" id="PTHR34698:SF2">
    <property type="entry name" value="5-OXOPROLINASE SUBUNIT B"/>
    <property type="match status" value="1"/>
</dbReference>
<dbReference type="GO" id="GO:0016787">
    <property type="term" value="F:hydrolase activity"/>
    <property type="evidence" value="ECO:0007669"/>
    <property type="project" value="UniProtKB-KW"/>
</dbReference>
<protein>
    <submittedName>
        <fullName evidence="5">Inhibitor of KinA</fullName>
    </submittedName>
</protein>
<evidence type="ECO:0000313" key="6">
    <source>
        <dbReference type="Proteomes" id="UP000214880"/>
    </source>
</evidence>
<organism evidence="5 6">
    <name type="scientific">Dendrosporobacter quercicolus</name>
    <dbReference type="NCBI Taxonomy" id="146817"/>
    <lineage>
        <taxon>Bacteria</taxon>
        <taxon>Bacillati</taxon>
        <taxon>Bacillota</taxon>
        <taxon>Negativicutes</taxon>
        <taxon>Selenomonadales</taxon>
        <taxon>Sporomusaceae</taxon>
        <taxon>Dendrosporobacter</taxon>
    </lineage>
</organism>
<evidence type="ECO:0000256" key="3">
    <source>
        <dbReference type="ARBA" id="ARBA00022840"/>
    </source>
</evidence>
<dbReference type="Proteomes" id="UP000214880">
    <property type="component" value="Unassembled WGS sequence"/>
</dbReference>
<keyword evidence="3" id="KW-0067">ATP-binding</keyword>
<dbReference type="RefSeq" id="WP_245698106.1">
    <property type="nucleotide sequence ID" value="NZ_FNHB01000004.1"/>
</dbReference>
<keyword evidence="6" id="KW-1185">Reference proteome</keyword>
<dbReference type="InterPro" id="IPR010016">
    <property type="entry name" value="PxpB"/>
</dbReference>
<accession>A0A1G9T132</accession>
<dbReference type="Gene3D" id="3.30.1360.40">
    <property type="match status" value="1"/>
</dbReference>
<dbReference type="Gene3D" id="2.40.100.10">
    <property type="entry name" value="Cyclophilin-like"/>
    <property type="match status" value="1"/>
</dbReference>
<dbReference type="GO" id="GO:0005524">
    <property type="term" value="F:ATP binding"/>
    <property type="evidence" value="ECO:0007669"/>
    <property type="project" value="UniProtKB-KW"/>
</dbReference>
<keyword evidence="2" id="KW-0378">Hydrolase</keyword>
<name>A0A1G9T132_9FIRM</name>
<dbReference type="PANTHER" id="PTHR34698">
    <property type="entry name" value="5-OXOPROLINASE SUBUNIT B"/>
    <property type="match status" value="1"/>
</dbReference>
<dbReference type="InterPro" id="IPR029000">
    <property type="entry name" value="Cyclophilin-like_dom_sf"/>
</dbReference>
<dbReference type="SMART" id="SM00796">
    <property type="entry name" value="AHS1"/>
    <property type="match status" value="1"/>
</dbReference>
<reference evidence="5 6" key="1">
    <citation type="submission" date="2016-10" db="EMBL/GenBank/DDBJ databases">
        <authorList>
            <person name="de Groot N.N."/>
        </authorList>
    </citation>
    <scope>NUCLEOTIDE SEQUENCE [LARGE SCALE GENOMIC DNA]</scope>
    <source>
        <strain evidence="5 6">DSM 1736</strain>
    </source>
</reference>
<evidence type="ECO:0000256" key="2">
    <source>
        <dbReference type="ARBA" id="ARBA00022801"/>
    </source>
</evidence>
<keyword evidence="1" id="KW-0547">Nucleotide-binding</keyword>
<evidence type="ECO:0000259" key="4">
    <source>
        <dbReference type="SMART" id="SM00796"/>
    </source>
</evidence>
<sequence length="260" mass="28644">MNMIGELKQQVKLLVAGEHGLVVEFGNEISPQMNGLVQQLSRRLSAVRVAGVIEVVPTYRSLTVYFDPFTIAREALSSLIKELLSGIKPQNKQTLPARVVRVPVCYGGVLGPDLEFVARYANVSLDEVIALHTGRPYLVYMLGFTPGFPYLGGMPEKIAVPRQEKPRANIPAGSVGIGGNQTGVYPIESPGEWWLIGRTPLKAFDPGSSSPFFVSAGDYLHFYQISLEEYFDLRRQVRAGVYLPEEGELEQEMISTGSIQ</sequence>